<evidence type="ECO:0000313" key="6">
    <source>
        <dbReference type="Proteomes" id="UP000430368"/>
    </source>
</evidence>
<dbReference type="Pfam" id="PF13377">
    <property type="entry name" value="Peripla_BP_3"/>
    <property type="match status" value="1"/>
</dbReference>
<dbReference type="CDD" id="cd01392">
    <property type="entry name" value="HTH_LacI"/>
    <property type="match status" value="1"/>
</dbReference>
<dbReference type="InterPro" id="IPR028082">
    <property type="entry name" value="Peripla_BP_I"/>
</dbReference>
<protein>
    <submittedName>
        <fullName evidence="5">LacI family DNA-binding transcriptional regulator</fullName>
    </submittedName>
</protein>
<evidence type="ECO:0000256" key="3">
    <source>
        <dbReference type="ARBA" id="ARBA00023163"/>
    </source>
</evidence>
<dbReference type="InterPro" id="IPR010982">
    <property type="entry name" value="Lambda_DNA-bd_dom_sf"/>
</dbReference>
<evidence type="ECO:0000256" key="1">
    <source>
        <dbReference type="ARBA" id="ARBA00023015"/>
    </source>
</evidence>
<dbReference type="PROSITE" id="PS50932">
    <property type="entry name" value="HTH_LACI_2"/>
    <property type="match status" value="1"/>
</dbReference>
<dbReference type="PANTHER" id="PTHR30146:SF153">
    <property type="entry name" value="LACTOSE OPERON REPRESSOR"/>
    <property type="match status" value="1"/>
</dbReference>
<dbReference type="PRINTS" id="PR00036">
    <property type="entry name" value="HTHLACI"/>
</dbReference>
<evidence type="ECO:0000313" key="5">
    <source>
        <dbReference type="EMBL" id="QHA89843.1"/>
    </source>
</evidence>
<feature type="domain" description="HTH lacI-type" evidence="4">
    <location>
        <begin position="4"/>
        <end position="58"/>
    </location>
</feature>
<keyword evidence="3" id="KW-0804">Transcription</keyword>
<dbReference type="RefSeq" id="WP_160031357.1">
    <property type="nucleotide sequence ID" value="NZ_CP041764.1"/>
</dbReference>
<sequence length="356" mass="38163">MKPVTLYDVAAHAGVSYQTVSRVVNQANHVSAKTREKVEAAMAALNYIPNRVAQQLAGKQMPLIGVVTANLALHAPSQIVAAIKSRADQAGASVVIGMVERSGVEACRAAVHNLLTQRVNGLIINYPLDEDDALAVAKACGNVPVVFLDVSDSYPVNSIIFSHDDGARLGVEHLLQHGHQRIALLAGPRSSISARLRLAGWHKYLAQHQLQPVAEIEGDWSAMSGFQQTSQMLNDGTLPTAMLVANDQMALGAMRAISEFGLRVAADISLIGYDDTEDSSCYIPPLTTIKQDFPQLGLSSVDRLLQLSRGESVTGNQLLPVTLVKRKTVLPFNALASSPQALAESLLQLARQVSRL</sequence>
<dbReference type="NCBIfam" id="NF007075">
    <property type="entry name" value="PRK09526.1"/>
    <property type="match status" value="1"/>
</dbReference>
<keyword evidence="6" id="KW-1185">Reference proteome</keyword>
<dbReference type="SMART" id="SM00354">
    <property type="entry name" value="HTH_LACI"/>
    <property type="match status" value="1"/>
</dbReference>
<accession>A0ABX6GU91</accession>
<dbReference type="Proteomes" id="UP000430368">
    <property type="component" value="Chromosome"/>
</dbReference>
<proteinExistence type="predicted"/>
<gene>
    <name evidence="5" type="ORF">FO014_05265</name>
</gene>
<dbReference type="PANTHER" id="PTHR30146">
    <property type="entry name" value="LACI-RELATED TRANSCRIPTIONAL REPRESSOR"/>
    <property type="match status" value="1"/>
</dbReference>
<dbReference type="Gene3D" id="3.40.50.2300">
    <property type="match status" value="2"/>
</dbReference>
<name>A0ABX6GU91_9GAMM</name>
<evidence type="ECO:0000259" key="4">
    <source>
        <dbReference type="PROSITE" id="PS50932"/>
    </source>
</evidence>
<reference evidence="5 6" key="1">
    <citation type="submission" date="2019-07" db="EMBL/GenBank/DDBJ databases">
        <title>Serratia dokdonensis sp. nov., an elicitor of systemic resistance in Nicotiana Tabacum.</title>
        <authorList>
            <person name="Son J.-S."/>
            <person name="Hwang Y.-J."/>
            <person name="Lee S.-Y."/>
            <person name="Ghim S.-Y."/>
        </authorList>
    </citation>
    <scope>NUCLEOTIDE SEQUENCE [LARGE SCALE GENOMIC DNA]</scope>
    <source>
        <strain evidence="5 6">KUDC3025</strain>
    </source>
</reference>
<dbReference type="SUPFAM" id="SSF47413">
    <property type="entry name" value="lambda repressor-like DNA-binding domains"/>
    <property type="match status" value="1"/>
</dbReference>
<dbReference type="Pfam" id="PF00356">
    <property type="entry name" value="LacI"/>
    <property type="match status" value="1"/>
</dbReference>
<dbReference type="InterPro" id="IPR046335">
    <property type="entry name" value="LacI/GalR-like_sensor"/>
</dbReference>
<organism evidence="5 6">
    <name type="scientific">Serratia rhizosphaerae</name>
    <dbReference type="NCBI Taxonomy" id="2597702"/>
    <lineage>
        <taxon>Bacteria</taxon>
        <taxon>Pseudomonadati</taxon>
        <taxon>Pseudomonadota</taxon>
        <taxon>Gammaproteobacteria</taxon>
        <taxon>Enterobacterales</taxon>
        <taxon>Yersiniaceae</taxon>
        <taxon>Serratia</taxon>
    </lineage>
</organism>
<dbReference type="GO" id="GO:0003677">
    <property type="term" value="F:DNA binding"/>
    <property type="evidence" value="ECO:0007669"/>
    <property type="project" value="UniProtKB-KW"/>
</dbReference>
<dbReference type="EMBL" id="CP041764">
    <property type="protein sequence ID" value="QHA89843.1"/>
    <property type="molecule type" value="Genomic_DNA"/>
</dbReference>
<keyword evidence="2 5" id="KW-0238">DNA-binding</keyword>
<dbReference type="Gene3D" id="1.10.260.40">
    <property type="entry name" value="lambda repressor-like DNA-binding domains"/>
    <property type="match status" value="1"/>
</dbReference>
<dbReference type="SUPFAM" id="SSF53822">
    <property type="entry name" value="Periplasmic binding protein-like I"/>
    <property type="match status" value="1"/>
</dbReference>
<evidence type="ECO:0000256" key="2">
    <source>
        <dbReference type="ARBA" id="ARBA00023125"/>
    </source>
</evidence>
<dbReference type="InterPro" id="IPR000843">
    <property type="entry name" value="HTH_LacI"/>
</dbReference>
<dbReference type="PROSITE" id="PS00356">
    <property type="entry name" value="HTH_LACI_1"/>
    <property type="match status" value="1"/>
</dbReference>
<keyword evidence="1" id="KW-0805">Transcription regulation</keyword>